<feature type="binding site" evidence="9">
    <location>
        <position position="122"/>
    </location>
    <ligand>
        <name>1-deoxy-D-xylulose 5-phosphate</name>
        <dbReference type="ChEBI" id="CHEBI:57792"/>
    </ligand>
</feature>
<dbReference type="NCBIfam" id="TIGR00243">
    <property type="entry name" value="Dxr"/>
    <property type="match status" value="1"/>
</dbReference>
<dbReference type="InterPro" id="IPR036291">
    <property type="entry name" value="NAD(P)-bd_dom_sf"/>
</dbReference>
<dbReference type="PANTHER" id="PTHR30525:SF0">
    <property type="entry name" value="1-DEOXY-D-XYLULOSE 5-PHOSPHATE REDUCTOISOMERASE, CHLOROPLASTIC"/>
    <property type="match status" value="1"/>
</dbReference>
<feature type="binding site" evidence="9">
    <location>
        <position position="202"/>
    </location>
    <ligand>
        <name>NADPH</name>
        <dbReference type="ChEBI" id="CHEBI:57783"/>
    </ligand>
</feature>
<keyword evidence="14" id="KW-1185">Reference proteome</keyword>
<dbReference type="InterPro" id="IPR026877">
    <property type="entry name" value="DXPR_C"/>
</dbReference>
<evidence type="ECO:0000259" key="10">
    <source>
        <dbReference type="Pfam" id="PF02670"/>
    </source>
</evidence>
<evidence type="ECO:0000256" key="4">
    <source>
        <dbReference type="ARBA" id="ARBA00022857"/>
    </source>
</evidence>
<feature type="binding site" evidence="9">
    <location>
        <position position="123"/>
    </location>
    <ligand>
        <name>NADPH</name>
        <dbReference type="ChEBI" id="CHEBI:57783"/>
    </ligand>
</feature>
<feature type="binding site" evidence="9">
    <location>
        <position position="38"/>
    </location>
    <ligand>
        <name>NADPH</name>
        <dbReference type="ChEBI" id="CHEBI:57783"/>
    </ligand>
</feature>
<comment type="function">
    <text evidence="9">Catalyzes the NADPH-dependent rearrangement and reduction of 1-deoxy-D-xylulose-5-phosphate (DXP) to 2-C-methyl-D-erythritol 4-phosphate (MEP).</text>
</comment>
<evidence type="ECO:0000256" key="8">
    <source>
        <dbReference type="ARBA" id="ARBA00048543"/>
    </source>
</evidence>
<dbReference type="GO" id="GO:0030604">
    <property type="term" value="F:1-deoxy-D-xylulose-5-phosphate reductoisomerase activity"/>
    <property type="evidence" value="ECO:0007669"/>
    <property type="project" value="UniProtKB-EC"/>
</dbReference>
<dbReference type="SUPFAM" id="SSF55347">
    <property type="entry name" value="Glyceraldehyde-3-phosphate dehydrogenase-like, C-terminal domain"/>
    <property type="match status" value="1"/>
</dbReference>
<keyword evidence="9" id="KW-0460">Magnesium</keyword>
<dbReference type="Proteomes" id="UP001168694">
    <property type="component" value="Unassembled WGS sequence"/>
</dbReference>
<keyword evidence="3 9" id="KW-0479">Metal-binding</keyword>
<comment type="caution">
    <text evidence="13">The sequence shown here is derived from an EMBL/GenBank/DDBJ whole genome shotgun (WGS) entry which is preliminary data.</text>
</comment>
<dbReference type="HAMAP" id="MF_00183">
    <property type="entry name" value="DXP_reductoisom"/>
    <property type="match status" value="1"/>
</dbReference>
<dbReference type="InterPro" id="IPR036169">
    <property type="entry name" value="DXPR_C_sf"/>
</dbReference>
<comment type="catalytic activity">
    <reaction evidence="8">
        <text>2-C-methyl-D-erythritol 4-phosphate + NADP(+) = 1-deoxy-D-xylulose 5-phosphate + NADPH + H(+)</text>
        <dbReference type="Rhea" id="RHEA:13717"/>
        <dbReference type="ChEBI" id="CHEBI:15378"/>
        <dbReference type="ChEBI" id="CHEBI:57783"/>
        <dbReference type="ChEBI" id="CHEBI:57792"/>
        <dbReference type="ChEBI" id="CHEBI:58262"/>
        <dbReference type="ChEBI" id="CHEBI:58349"/>
        <dbReference type="EC" id="1.1.1.267"/>
    </reaction>
    <physiologicalReaction direction="right-to-left" evidence="8">
        <dbReference type="Rhea" id="RHEA:13719"/>
    </physiologicalReaction>
</comment>
<comment type="cofactor">
    <cofactor evidence="9">
        <name>Mg(2+)</name>
        <dbReference type="ChEBI" id="CHEBI:18420"/>
    </cofactor>
    <cofactor evidence="9">
        <name>Mn(2+)</name>
        <dbReference type="ChEBI" id="CHEBI:29035"/>
    </cofactor>
</comment>
<feature type="binding site" evidence="9">
    <location>
        <position position="173"/>
    </location>
    <ligand>
        <name>1-deoxy-D-xylulose 5-phosphate</name>
        <dbReference type="ChEBI" id="CHEBI:57792"/>
    </ligand>
</feature>
<feature type="binding site" evidence="9">
    <location>
        <position position="214"/>
    </location>
    <ligand>
        <name>1-deoxy-D-xylulose 5-phosphate</name>
        <dbReference type="ChEBI" id="CHEBI:57792"/>
    </ligand>
</feature>
<dbReference type="Pfam" id="PF08436">
    <property type="entry name" value="DXP_redisom_C"/>
    <property type="match status" value="1"/>
</dbReference>
<dbReference type="RefSeq" id="WP_290399532.1">
    <property type="nucleotide sequence ID" value="NZ_JAUHLN010000002.1"/>
</dbReference>
<feature type="binding site" evidence="9">
    <location>
        <position position="209"/>
    </location>
    <ligand>
        <name>1-deoxy-D-xylulose 5-phosphate</name>
        <dbReference type="ChEBI" id="CHEBI:57792"/>
    </ligand>
</feature>
<evidence type="ECO:0000256" key="1">
    <source>
        <dbReference type="ARBA" id="ARBA00005094"/>
    </source>
</evidence>
<evidence type="ECO:0000256" key="5">
    <source>
        <dbReference type="ARBA" id="ARBA00023002"/>
    </source>
</evidence>
<dbReference type="InterPro" id="IPR003821">
    <property type="entry name" value="DXP_reductoisomerase"/>
</dbReference>
<keyword evidence="5 9" id="KW-0560">Oxidoreductase</keyword>
<feature type="binding site" evidence="9">
    <location>
        <position position="12"/>
    </location>
    <ligand>
        <name>NADPH</name>
        <dbReference type="ChEBI" id="CHEBI:57783"/>
    </ligand>
</feature>
<dbReference type="SUPFAM" id="SSF69055">
    <property type="entry name" value="1-deoxy-D-xylulose-5-phosphate reductoisomerase, C-terminal domain"/>
    <property type="match status" value="1"/>
</dbReference>
<feature type="binding site" evidence="9">
    <location>
        <position position="149"/>
    </location>
    <ligand>
        <name>1-deoxy-D-xylulose 5-phosphate</name>
        <dbReference type="ChEBI" id="CHEBI:57792"/>
    </ligand>
</feature>
<evidence type="ECO:0000256" key="2">
    <source>
        <dbReference type="ARBA" id="ARBA00006825"/>
    </source>
</evidence>
<comment type="similarity">
    <text evidence="2 9">Belongs to the DXR family.</text>
</comment>
<reference evidence="13" key="1">
    <citation type="submission" date="2023-06" db="EMBL/GenBank/DDBJ databases">
        <title>Draft Genome Sequences of Representative Paenibacillus Polymyxa, Bacillus cereus, Fictibacillus sp., and Brevibacillus agri Strains Isolated from Amazonian Dark Earth.</title>
        <authorList>
            <person name="Pellegrinetti T.A."/>
            <person name="Cunha I.C.M."/>
            <person name="Chaves M.G."/>
            <person name="Freitas A.S."/>
            <person name="Silva A.V.R."/>
            <person name="Tsai S.M."/>
            <person name="Mendes L.W."/>
        </authorList>
    </citation>
    <scope>NUCLEOTIDE SEQUENCE</scope>
    <source>
        <strain evidence="13">CENA-BCM004</strain>
    </source>
</reference>
<feature type="binding site" evidence="9">
    <location>
        <position position="13"/>
    </location>
    <ligand>
        <name>NADPH</name>
        <dbReference type="ChEBI" id="CHEBI:57783"/>
    </ligand>
</feature>
<feature type="binding site" evidence="9">
    <location>
        <position position="196"/>
    </location>
    <ligand>
        <name>1-deoxy-D-xylulose 5-phosphate</name>
        <dbReference type="ChEBI" id="CHEBI:57792"/>
    </ligand>
</feature>
<keyword evidence="6 9" id="KW-0464">Manganese</keyword>
<dbReference type="InterPro" id="IPR013512">
    <property type="entry name" value="DXP_reductoisomerase_N"/>
</dbReference>
<dbReference type="PIRSF" id="PIRSF006205">
    <property type="entry name" value="Dxp_reductismrs"/>
    <property type="match status" value="1"/>
</dbReference>
<feature type="binding site" evidence="9">
    <location>
        <position position="36"/>
    </location>
    <ligand>
        <name>NADPH</name>
        <dbReference type="ChEBI" id="CHEBI:57783"/>
    </ligand>
</feature>
<gene>
    <name evidence="9" type="primary">dxr</name>
    <name evidence="13" type="ORF">QYF49_10400</name>
</gene>
<dbReference type="InterPro" id="IPR013644">
    <property type="entry name" value="DXP_reductoisomerase_C"/>
</dbReference>
<feature type="binding site" evidence="9">
    <location>
        <position position="148"/>
    </location>
    <ligand>
        <name>1-deoxy-D-xylulose 5-phosphate</name>
        <dbReference type="ChEBI" id="CHEBI:57792"/>
    </ligand>
</feature>
<feature type="domain" description="1-deoxy-D-xylulose 5-phosphate reductoisomerase C-terminal" evidence="11">
    <location>
        <begin position="143"/>
        <end position="226"/>
    </location>
</feature>
<evidence type="ECO:0000256" key="6">
    <source>
        <dbReference type="ARBA" id="ARBA00023211"/>
    </source>
</evidence>
<protein>
    <recommendedName>
        <fullName evidence="9">1-deoxy-D-xylulose 5-phosphate reductoisomerase</fullName>
        <shortName evidence="9">DXP reductoisomerase</shortName>
        <ecNumber evidence="9">1.1.1.267</ecNumber>
    </recommendedName>
    <alternativeName>
        <fullName evidence="9">1-deoxyxylulose-5-phosphate reductoisomerase</fullName>
    </alternativeName>
    <alternativeName>
        <fullName evidence="9">2-C-methyl-D-erythritol 4-phosphate synthase</fullName>
    </alternativeName>
</protein>
<feature type="binding site" evidence="9">
    <location>
        <position position="218"/>
    </location>
    <ligand>
        <name>Mn(2+)</name>
        <dbReference type="ChEBI" id="CHEBI:29035"/>
    </ligand>
</feature>
<evidence type="ECO:0000313" key="13">
    <source>
        <dbReference type="EMBL" id="MDN4073406.1"/>
    </source>
</evidence>
<dbReference type="PANTHER" id="PTHR30525">
    <property type="entry name" value="1-DEOXY-D-XYLULOSE 5-PHOSPHATE REDUCTOISOMERASE"/>
    <property type="match status" value="1"/>
</dbReference>
<comment type="pathway">
    <text evidence="1 9">Isoprenoid biosynthesis; isopentenyl diphosphate biosynthesis via DXP pathway; isopentenyl diphosphate from 1-deoxy-D-xylulose 5-phosphate: step 1/6.</text>
</comment>
<feature type="domain" description="1-deoxy-D-xylulose 5-phosphate reductoisomerase N-terminal" evidence="10">
    <location>
        <begin position="4"/>
        <end position="129"/>
    </location>
</feature>
<feature type="binding site" evidence="9">
    <location>
        <position position="121"/>
    </location>
    <ligand>
        <name>NADPH</name>
        <dbReference type="ChEBI" id="CHEBI:57783"/>
    </ligand>
</feature>
<evidence type="ECO:0000259" key="11">
    <source>
        <dbReference type="Pfam" id="PF08436"/>
    </source>
</evidence>
<proteinExistence type="inferred from homology"/>
<accession>A0ABT8E668</accession>
<evidence type="ECO:0000256" key="9">
    <source>
        <dbReference type="HAMAP-Rule" id="MF_00183"/>
    </source>
</evidence>
<feature type="binding site" evidence="9">
    <location>
        <position position="149"/>
    </location>
    <ligand>
        <name>Mn(2+)</name>
        <dbReference type="ChEBI" id="CHEBI:29035"/>
    </ligand>
</feature>
<evidence type="ECO:0000256" key="3">
    <source>
        <dbReference type="ARBA" id="ARBA00022723"/>
    </source>
</evidence>
<feature type="binding site" evidence="9">
    <location>
        <position position="37"/>
    </location>
    <ligand>
        <name>NADPH</name>
        <dbReference type="ChEBI" id="CHEBI:57783"/>
    </ligand>
</feature>
<dbReference type="EMBL" id="JAUHLN010000002">
    <property type="protein sequence ID" value="MDN4073406.1"/>
    <property type="molecule type" value="Genomic_DNA"/>
</dbReference>
<dbReference type="Pfam" id="PF13288">
    <property type="entry name" value="DXPR_C"/>
    <property type="match status" value="1"/>
</dbReference>
<feature type="binding site" evidence="9">
    <location>
        <position position="218"/>
    </location>
    <ligand>
        <name>1-deoxy-D-xylulose 5-phosphate</name>
        <dbReference type="ChEBI" id="CHEBI:57792"/>
    </ligand>
</feature>
<organism evidence="13 14">
    <name type="scientific">Fictibacillus terranigra</name>
    <dbReference type="NCBI Taxonomy" id="3058424"/>
    <lineage>
        <taxon>Bacteria</taxon>
        <taxon>Bacillati</taxon>
        <taxon>Bacillota</taxon>
        <taxon>Bacilli</taxon>
        <taxon>Bacillales</taxon>
        <taxon>Fictibacillaceae</taxon>
        <taxon>Fictibacillus</taxon>
    </lineage>
</organism>
<keyword evidence="7 9" id="KW-0414">Isoprene biosynthesis</keyword>
<dbReference type="Gene3D" id="1.10.1740.10">
    <property type="match status" value="1"/>
</dbReference>
<dbReference type="EC" id="1.1.1.267" evidence="9"/>
<evidence type="ECO:0000259" key="12">
    <source>
        <dbReference type="Pfam" id="PF13288"/>
    </source>
</evidence>
<feature type="binding site" evidence="9">
    <location>
        <position position="215"/>
    </location>
    <ligand>
        <name>1-deoxy-D-xylulose 5-phosphate</name>
        <dbReference type="ChEBI" id="CHEBI:57792"/>
    </ligand>
</feature>
<feature type="domain" description="DXP reductoisomerase C-terminal" evidence="12">
    <location>
        <begin position="258"/>
        <end position="375"/>
    </location>
</feature>
<sequence>MKKISLLGATGSIGVQTLDVIEQHPEQFRLTAISFGKNMEKGLEIIHKFKPEVIAVQNKEDADRLRVQLGGGFRVVFGEEGLIQAAADHESDIVVSAVMGSVGLLPTIHAIKAGKDIAIANKETLVTAGHIVMDLAEKSGVRLLPVDSEHSAIFQCLNGEDPNRIDRLILTASGGSFRDYTRSQLADVTVDQALKHPNWSMGSKITIDSATMMNKGLEVIEAHWLFNMPYSKIDVILHKESIIHSMVEYKDGSTLAHLGRPDMRVPIQYALTYPERLELPSSKRLNLWELGKLHFEKMDEGRFRCLKLAYIAGEKGGTMPAAMNAANEEAVQLFLERKISFLTIEEYIEKAMEQHEFIERPTLEEIQAIDRSTRRFVQSLLN</sequence>
<feature type="binding site" evidence="9">
    <location>
        <position position="10"/>
    </location>
    <ligand>
        <name>NADPH</name>
        <dbReference type="ChEBI" id="CHEBI:57783"/>
    </ligand>
</feature>
<dbReference type="Gene3D" id="3.40.50.720">
    <property type="entry name" value="NAD(P)-binding Rossmann-like Domain"/>
    <property type="match status" value="1"/>
</dbReference>
<dbReference type="NCBIfam" id="NF009114">
    <property type="entry name" value="PRK12464.1"/>
    <property type="match status" value="1"/>
</dbReference>
<feature type="binding site" evidence="9">
    <location>
        <position position="147"/>
    </location>
    <ligand>
        <name>Mn(2+)</name>
        <dbReference type="ChEBI" id="CHEBI:29035"/>
    </ligand>
</feature>
<dbReference type="SUPFAM" id="SSF51735">
    <property type="entry name" value="NAD(P)-binding Rossmann-fold domains"/>
    <property type="match status" value="1"/>
</dbReference>
<dbReference type="Pfam" id="PF02670">
    <property type="entry name" value="DXP_reductoisom"/>
    <property type="match status" value="1"/>
</dbReference>
<evidence type="ECO:0000256" key="7">
    <source>
        <dbReference type="ARBA" id="ARBA00023229"/>
    </source>
</evidence>
<name>A0ABT8E668_9BACL</name>
<feature type="binding site" evidence="9">
    <location>
        <position position="11"/>
    </location>
    <ligand>
        <name>NADPH</name>
        <dbReference type="ChEBI" id="CHEBI:57783"/>
    </ligand>
</feature>
<keyword evidence="4 9" id="KW-0521">NADP</keyword>
<evidence type="ECO:0000313" key="14">
    <source>
        <dbReference type="Proteomes" id="UP001168694"/>
    </source>
</evidence>